<dbReference type="GO" id="GO:0003677">
    <property type="term" value="F:DNA binding"/>
    <property type="evidence" value="ECO:0007669"/>
    <property type="project" value="UniProtKB-KW"/>
</dbReference>
<sequence>MLYRVVESVQKGLSVTISPMSQTLTTQQAADLLGISRLTLIKALDEGKLPYTRAGSHRRLALTDVLDYREGIADVAVPYSAEQRRRTPARPCSRIAASLRLVWPAAARRARPADRSCRATALPAAQRSAPTPQRSRRPTERRWPVRSRRTGPAGSRIPSSNR</sequence>
<protein>
    <submittedName>
        <fullName evidence="3">Excisionase family DNA-binding protein</fullName>
    </submittedName>
</protein>
<dbReference type="SUPFAM" id="SSF46955">
    <property type="entry name" value="Putative DNA-binding domain"/>
    <property type="match status" value="1"/>
</dbReference>
<feature type="region of interest" description="Disordered" evidence="1">
    <location>
        <begin position="112"/>
        <end position="162"/>
    </location>
</feature>
<dbReference type="InterPro" id="IPR010093">
    <property type="entry name" value="SinI_DNA-bd"/>
</dbReference>
<accession>A0A9D2RQ20</accession>
<proteinExistence type="predicted"/>
<dbReference type="AlphaFoldDB" id="A0A9D2RQ20"/>
<reference evidence="3" key="1">
    <citation type="journal article" date="2021" name="PeerJ">
        <title>Extensive microbial diversity within the chicken gut microbiome revealed by metagenomics and culture.</title>
        <authorList>
            <person name="Gilroy R."/>
            <person name="Ravi A."/>
            <person name="Getino M."/>
            <person name="Pursley I."/>
            <person name="Horton D.L."/>
            <person name="Alikhan N.F."/>
            <person name="Baker D."/>
            <person name="Gharbi K."/>
            <person name="Hall N."/>
            <person name="Watson M."/>
            <person name="Adriaenssens E.M."/>
            <person name="Foster-Nyarko E."/>
            <person name="Jarju S."/>
            <person name="Secka A."/>
            <person name="Antonio M."/>
            <person name="Oren A."/>
            <person name="Chaudhuri R.R."/>
            <person name="La Ragione R."/>
            <person name="Hildebrand F."/>
            <person name="Pallen M.J."/>
        </authorList>
    </citation>
    <scope>NUCLEOTIDE SEQUENCE</scope>
    <source>
        <strain evidence="3">ChiHjej13B12-24818</strain>
    </source>
</reference>
<evidence type="ECO:0000259" key="2">
    <source>
        <dbReference type="Pfam" id="PF12728"/>
    </source>
</evidence>
<dbReference type="Proteomes" id="UP000823823">
    <property type="component" value="Unassembled WGS sequence"/>
</dbReference>
<reference evidence="3" key="2">
    <citation type="submission" date="2021-04" db="EMBL/GenBank/DDBJ databases">
        <authorList>
            <person name="Gilroy R."/>
        </authorList>
    </citation>
    <scope>NUCLEOTIDE SEQUENCE</scope>
    <source>
        <strain evidence="3">ChiHjej13B12-24818</strain>
    </source>
</reference>
<dbReference type="Pfam" id="PF12728">
    <property type="entry name" value="HTH_17"/>
    <property type="match status" value="1"/>
</dbReference>
<dbReference type="EMBL" id="DWZH01000093">
    <property type="protein sequence ID" value="HJB11211.1"/>
    <property type="molecule type" value="Genomic_DNA"/>
</dbReference>
<evidence type="ECO:0000313" key="3">
    <source>
        <dbReference type="EMBL" id="HJB11211.1"/>
    </source>
</evidence>
<dbReference type="NCBIfam" id="TIGR01764">
    <property type="entry name" value="excise"/>
    <property type="match status" value="1"/>
</dbReference>
<evidence type="ECO:0000313" key="4">
    <source>
        <dbReference type="Proteomes" id="UP000823823"/>
    </source>
</evidence>
<dbReference type="InterPro" id="IPR041657">
    <property type="entry name" value="HTH_17"/>
</dbReference>
<comment type="caution">
    <text evidence="3">The sequence shown here is derived from an EMBL/GenBank/DDBJ whole genome shotgun (WGS) entry which is preliminary data.</text>
</comment>
<organism evidence="3 4">
    <name type="scientific">Candidatus Brachybacterium merdavium</name>
    <dbReference type="NCBI Taxonomy" id="2838513"/>
    <lineage>
        <taxon>Bacteria</taxon>
        <taxon>Bacillati</taxon>
        <taxon>Actinomycetota</taxon>
        <taxon>Actinomycetes</taxon>
        <taxon>Micrococcales</taxon>
        <taxon>Dermabacteraceae</taxon>
        <taxon>Brachybacterium</taxon>
    </lineage>
</organism>
<gene>
    <name evidence="3" type="ORF">H9786_11910</name>
</gene>
<feature type="domain" description="Helix-turn-helix" evidence="2">
    <location>
        <begin position="24"/>
        <end position="70"/>
    </location>
</feature>
<name>A0A9D2RQ20_9MICO</name>
<keyword evidence="3" id="KW-0238">DNA-binding</keyword>
<dbReference type="InterPro" id="IPR009061">
    <property type="entry name" value="DNA-bd_dom_put_sf"/>
</dbReference>
<evidence type="ECO:0000256" key="1">
    <source>
        <dbReference type="SAM" id="MobiDB-lite"/>
    </source>
</evidence>